<feature type="domain" description="Dystroglycan-type cadherin-like" evidence="4">
    <location>
        <begin position="3099"/>
        <end position="3190"/>
    </location>
</feature>
<dbReference type="InterPro" id="IPR031325">
    <property type="entry name" value="RHS_repeat"/>
</dbReference>
<feature type="domain" description="Dystroglycan-type cadherin-like" evidence="4">
    <location>
        <begin position="3512"/>
        <end position="3604"/>
    </location>
</feature>
<sequence>MVAVVSGNGLGLFTTSLAQLGLAGGGPSIGGSRTDQYVNLATGNLVLTGWDESLFGHGFATGLVRTYNSQGSFAQTGTDGWQTGYERTVRLASGTKNTVGSTVERATADGSVVTYTWDAARSAYVSSQGEGAHDTIVLSGSGSSAKWLWTEGGTQVQETYTASSLAVAGKLEKIVDLATKATYTLSYSGTLLQSVTGTNGETLTFGYDDQNRLISLGTSERDVGGVLVTKGQVSYGYDAAGRLSWVQTDLTPESALDNTWDAGAPANNDGKSYRVAYTYADASSLRITGVATSDGITVAYTYDASGRIASVTQGGVADGSAQSLTYAYSAGATTVTDAAGRSWTYQYDAAGQLTAVLEPAVGGQRAVTDYSYDAAGNVVRIRQAAYAGAMSTLDTVYQYDANGNVILQRDLLGNTVVRTYSSENRVLTEARYTVPDADGLDPTHAGTVNVPGDALVTRYVYDTTNPRLLRFVIDAAGRVTETQYNASGVAQGLASMTRSFVGAMYDTSGLPVSGVPTLTEMTDWATAGRGQTARTDFSYDAQGRLSQRTDYATVSSSSGAGVLDDATSITRYTYDAQGLLRQQVAVHGVGRTVAGVAPGGSEVVDYVYDGLGRLLSTIRRSSETAANDDANTVTTTVAYVDSSRRVVTTLDSGLVRTEVRNAAGLLLSLSEAGTVAGAQVTRTAQSVYDATGRLRAVQDATGGLTYFFYDAAGRLSAAVDATGAVTKTLYDAIGRVSGSVSYANRVATTGWYSAGAVVKDELVYAAGAPALSGTQAWVQTDAANDRTATRAYDAAGRLASETDAAGLVTSYAYDGAGRLLSSTESGDGASRVKRFFYDVTDRLVATLDAGGFLVEMIYDAAGRLALTKRYATRTNNAYWQNGTLDQLRPLADAANDQVEHLLYDGRGNQVGLVDAEGYLTEFLYDEKNNQRVVKAYAKKLTGLTGSETLATLRTSAMKSPPAEPYRLTQRSFNGLGQVVVELNPEGTVTRYSYDEAGRLVRTEAGQGTSEVRENYLRYDVFGQVTGEMSGQQAADAAAMLGKSLDDPSLSEAQRESAYAQYGLRHSYDLLGRRTETVDASGAKTFYFYDAQGRQTFVVRGVKANGIANAQGEVTETRYTAFGQVGEVLVYTGRIAIAQPGVRASVQSAISTLSFVAATDARRQYAYDRRGLLTRLTDAEGVQTAMSYNAFGELAEQTTAYGTGQASTTRYAYNPRGQMNSRTEADGTALARTTTQTFDAFGRVATVTDALGSVTTLTYDRRGRQVGMSRTVSGQLESTSTVYDAFDRVVSQADARGYVTTYAHSDSARSLVVTTPEGVSVTTVHNRFGQTVTVSQALPGGGTATATTTYDRNGAVVSVLDPLGNSTGNVYDVRGLLTEATDASGRKVQYTYDAIGRQLTRVEDPGAGKLNLTTTYTYDGQGRRLDVTDASGRLTRMSYDREGRLTQVARDPNGLNLRTVTSYDAAGRVLTVTEGYGTSAATTVQYAYDALNRRVAETVDPGTGKLNLITRYAYDANDNLVTRTDALGNLTRYAYDEAGRLRFVVDAAGALVETVYDKNGNAVLTREYAKALSAGALAALAAAPTTGALQALVTSESLLNNAADRLGYQVFDRDNRVRFTLDAAGSLTETRYDSAGRVQQSLAYGAAFTTSTVLTKLRAGTAAVSDFTGFASANESAARASQYVYDAAGRVVYALTRSDAGAVVSERRYDASGLKTADVAYAVTIPYVAGQMAAQVASALATAGGNAADQQRLTRYAYDGAGRLRFSVDDAGAVTEQRYDGADRVVSTHAYATPVTIATVTEAAVAALVAGQANVQRTGYAYDNAGRLTGTTDALNKTESYGYDAAGRRTSVTNKLGAVWTYEYDAAGRMTAERSPAVAVARYDASGNVVVSTTSIVTRRTYDALGQVLTVTENAGTAEERTVTYEYDVRGRQSRTLFPDAWQLDDNGVLAATGVQPDVRVAYDALDRAVVQKDVRGNYSYKVYDSLGRLAYDIDEAGYVTAYAYDAYGEQTGLTRYANKLNTAKLTGWTAGQAITRAQMAGSGVLTASADDRTLTTTYDRLGRKSAITQPSVAYYMADGTLATGTPTTRFEYDAYGNLVKERQLLEGTPDQADAIWADTFHYYDELGRRIRTVDAEGYVTAWQYDALGRVELQIEFARKIETAGLTTGTLPPLPAVGNAATGYDRSTLWSYDLLGRKVKESASHLYQTAAGANERRMVDTAFGYDAEGRLLTTTVDGVKVSGIAYDALGRTLSTTETEHKVLRSDWQSLLAGNANLDLSSAALYVDAAPYTTMDYDAFGNALRVVRYAGGDPASGAPNAGDAANAVTTVRYDRQGRAVATRDAVGTFWYSRYDAADNVVDAWYTLTGASGNMTVHTVASYDAIGRQLTSVTTRTPAGGGAALTDAQSAVAYNAFGEITAQGATAAALASAATSARYVYDKAGRVVASNADTGANRSYFYDLAGHQVREERPWTNDGAAATAVYLTKNDKLGRVIGQVLPSWKVDASATAQVSVSLDRWGNVLVQTDPLGNVTQYAYNDRDQVIRQTAPSVKVIDETGAERWQAPETRWMYDALGRLIATQDANGHVRRYEYDAAGQQVRVTDATGGVSRKGYDVLGREVAAQDAVGYLTYVDYDKLDHAVAQGDFLPNGSARAKTVLQSYLLDQNGGRLQTTDATGSWIKYDYDSRGLLVRSQTKAGVVRASAYDAQGRKIRETIASDSNTWVYDYFGRLTDHVDMGGSNYDYAYDARSGLLTAVTGFQPMGVMAMQGGEGSGYVMPMRQQLPPEDWPDLPPDTDLTQMPVNRRTEYYANGLVMRVTDGPITYYYEYDASGNRTLEATQTVDGAGNQVHTITRTTYDSHNRIIRVTNQDMAAGGKYTLDLSYDYDAVGNRRRVVANSAYGTNAAPLDPTNQAPVVAAPIPDQTAPANGSNWSFVVPANTFTDPEGGALTYSATGLPDWLHFDAATRTFSGVPQEAGSWSITVIAQDAKGASVTDTFNVTTPNVAPTVSSPIPDQTVNANQVWRYTIPANTFADRNGQELICSVDGKPSWITFDPATRTFSGTSPASGSWAITVTASDGSLSVSDTFTVAIGTSSNRSPVVSNPIPDQAAPATGGAWSYTFPPTTFTDPDGSALTYTASGMPAWMAFDASTRKFSGTPKEVGSWSITVIAQDPQGANVTDTFIVTTPNAAPTVSSPIPDQTANASQAWSYTVPAGTFSDRNGQALSFEVSGRPPWAIFNPDTRTFSGVAPTSGSWSITVTASDGDLSVSDTFTLTVLGPNQVPVVTNPIPDQNAQATGGNWSFVVPANTFNDPDGGALTYSTGALPQWLHFDAASRTFSGTLSTLGSWNITVTAQDPRGGTVSDTFTVTVIAVPNQAPVVSNAIPDQTATTGQAWSYTLPANTFTDPNGDPLTYDAWQWVLVNGIQAGGGSQATLMMLPPDDPEDPPGGGGSYWTEQPLPSWLSFNAATRTFTGTPPAQGSLQLRVWARDGRGGAVSDTFTLTINPVPNRAPVVSSPIPDQGGTAGQAWSYVFPANTFSDPDGNALTYTASGMPPGVSFTASTRKFSGTPTTAGSWNVTVTARDPSGATVSDTFVVTIAAANQAPVVSNAIPDQTATTGQAWSYTLPANTFTDPNGDALTYDAWQWVLVNGIQAGGGSQATLMMLPPDDPEDPPGGGGSYWTEQPLPSWLSFNAATRTFTGTPPAQGSLQLRVWARDGRGGAVSDTFTLTINPIPNRAPVVSSPIPDQGGTVGQAWNYVFPANAFSDPDGNALTYTASGMPPGVSFTASTRKFSGTPTTAGSWNVTVTARDPSGATVSDTFVVTIAAANQAPVVSNAIPDRTANAGSAWSYTLPANTFTDPNGDALTYDAWQWVLVNGIQAGGGSQAKLMMLPPDDPEDPPGGGGSYWTEQPLPSWLSFNAATRTFTGTPPAQGSLQLRVWARDGRGGAVSDTFTLTIGAPLNRAPVVSAPIPDQSASAGQAWSYAFPANTFSDPDGNALTYTASGMPPGVSFTASTRTFSGAPTAAGSWSVTVTAKDPSGASVSDTFTVTVSSAPATNHAPYVNRPLEDQPSDFGLYYTFAADTFVDPDGDTLTYTHSVSPSSSLIHFDAATRTFSGSPPGGKYGKDYRITVTASDGRGQSVSASFTYHATGTMEDPLGGLERPYVRQETLASQTSNDLYGMLSAGALQVELDQQAVMMRLPDDPTDPGDPPGGGGGGGGNPPAPKVPNVQTLWFSYDAENRVQVVNGALVNGQIVVAGKQANSDVESYALHYDAAGHAVSRTTVTSTGATQVAQSTYTLRGQLELEYAAVNVGQTTGVVAKHTYDAAGREIELTEYFAPGTIRSYLVGNPKMGEQTEYEVDVSGWRSHQTRTTYDADGRALQVSELGRTGQTWFRGAPDPALTTLSTVFYSTASGGSGYNSAGMLVTYRYQTGSGTYTHTYTTEYAKRETYLEKTVTGTSTDPNYKRTVTTSIYDQMGRRVKITQSTPGQSVPTQVRSFSFDASGGILTRRDNGSPQHYVYVNGQQVATLGEDGKIDAASQLTAFDSSQMGTEPAMVLEGDTLQSIAQRVYGNGSLWYVLAAANAVTDAELVVGSTLKVPSVKTTANDATTFKPFDPNAIQGSTTPSLPYITPPPKKHCSGVMAVLMVAVAVVVAVYAPMLAPAMSGFFGGAAITTGAFAGATVGGAMAASFVVGAAASTVAQGIGSALGATTFSWRRVAADGMTAALTAGLANGTVVGKVADVFGGGKFAQGAVSGVLGNLGNQVTQRVAGMETHFSWRSVAASAISSGISRSVTPFLTKNLEEAGSAFVGGMVGGVVSLHVRRSMGFNDDIDYGAIVADAFGNALASVAQERSAKSRDNSLEITKVAIEPEVLKVEPERIELLEPRLLFNGESAGANGVGVIGGGASSSSGTAGANPQEIARMREEFLNEVSRWSPNAQVFSKFENNFDMWATHPALQGMIPEPAPNGDPDDWRRIAAPRALEFRGCRRLRIGGCRRLQTGRSWKFRRPALLSASCRRSNQRIEAGFVLYRNFGEVKPGIYYQSHGLGSEDRVSSLVI</sequence>
<feature type="transmembrane region" description="Helical" evidence="2">
    <location>
        <begin position="4669"/>
        <end position="4695"/>
    </location>
</feature>
<dbReference type="Gene3D" id="2.60.40.10">
    <property type="entry name" value="Immunoglobulins"/>
    <property type="match status" value="12"/>
</dbReference>
<feature type="region of interest" description="Disordered" evidence="1">
    <location>
        <begin position="4200"/>
        <end position="4227"/>
    </location>
</feature>
<feature type="domain" description="LysM" evidence="3">
    <location>
        <begin position="4555"/>
        <end position="4601"/>
    </location>
</feature>
<evidence type="ECO:0000313" key="6">
    <source>
        <dbReference type="Proteomes" id="UP000515977"/>
    </source>
</evidence>
<dbReference type="Proteomes" id="UP000515977">
    <property type="component" value="Chromosome"/>
</dbReference>
<keyword evidence="2" id="KW-0472">Membrane</keyword>
<dbReference type="NCBIfam" id="TIGR01643">
    <property type="entry name" value="YD_repeat_2x"/>
    <property type="match status" value="12"/>
</dbReference>
<name>A0A7G9QSI5_9GAMM</name>
<dbReference type="SUPFAM" id="SSF49313">
    <property type="entry name" value="Cadherin-like"/>
    <property type="match status" value="13"/>
</dbReference>
<evidence type="ECO:0000256" key="1">
    <source>
        <dbReference type="SAM" id="MobiDB-lite"/>
    </source>
</evidence>
<dbReference type="EMBL" id="CP060711">
    <property type="protein sequence ID" value="QNN46310.1"/>
    <property type="molecule type" value="Genomic_DNA"/>
</dbReference>
<dbReference type="Gene3D" id="3.90.930.1">
    <property type="match status" value="1"/>
</dbReference>
<dbReference type="GO" id="GO:0005509">
    <property type="term" value="F:calcium ion binding"/>
    <property type="evidence" value="ECO:0007669"/>
    <property type="project" value="InterPro"/>
</dbReference>
<dbReference type="InterPro" id="IPR050708">
    <property type="entry name" value="T6SS_VgrG/RHS"/>
</dbReference>
<feature type="domain" description="Dystroglycan-type cadherin-like" evidence="4">
    <location>
        <begin position="3739"/>
        <end position="3831"/>
    </location>
</feature>
<feature type="domain" description="Dystroglycan-type cadherin-like" evidence="4">
    <location>
        <begin position="2914"/>
        <end position="3005"/>
    </location>
</feature>
<dbReference type="SMART" id="SM00736">
    <property type="entry name" value="CADG"/>
    <property type="match status" value="12"/>
</dbReference>
<dbReference type="InterPro" id="IPR018392">
    <property type="entry name" value="LysM"/>
</dbReference>
<feature type="domain" description="Dystroglycan-type cadherin-like" evidence="4">
    <location>
        <begin position="4062"/>
        <end position="4157"/>
    </location>
</feature>
<keyword evidence="6" id="KW-1185">Reference proteome</keyword>
<evidence type="ECO:0000259" key="4">
    <source>
        <dbReference type="SMART" id="SM00736"/>
    </source>
</evidence>
<dbReference type="InterPro" id="IPR006644">
    <property type="entry name" value="Cadg"/>
</dbReference>
<organism evidence="5 6">
    <name type="scientific">Thermomonas brevis</name>
    <dbReference type="NCBI Taxonomy" id="215691"/>
    <lineage>
        <taxon>Bacteria</taxon>
        <taxon>Pseudomonadati</taxon>
        <taxon>Pseudomonadota</taxon>
        <taxon>Gammaproteobacteria</taxon>
        <taxon>Lysobacterales</taxon>
        <taxon>Lysobacteraceae</taxon>
        <taxon>Thermomonas</taxon>
    </lineage>
</organism>
<dbReference type="KEGG" id="tbv:H9L17_14245"/>
<feature type="domain" description="Dystroglycan-type cadherin-like" evidence="4">
    <location>
        <begin position="3605"/>
        <end position="3737"/>
    </location>
</feature>
<dbReference type="InterPro" id="IPR015919">
    <property type="entry name" value="Cadherin-like_sf"/>
</dbReference>
<feature type="transmembrane region" description="Helical" evidence="2">
    <location>
        <begin position="4642"/>
        <end position="4662"/>
    </location>
</feature>
<feature type="domain" description="Dystroglycan-type cadherin-like" evidence="4">
    <location>
        <begin position="3283"/>
        <end position="3377"/>
    </location>
</feature>
<dbReference type="Pfam" id="PF05345">
    <property type="entry name" value="He_PIG"/>
    <property type="match status" value="12"/>
</dbReference>
<evidence type="ECO:0000313" key="5">
    <source>
        <dbReference type="EMBL" id="QNN46310.1"/>
    </source>
</evidence>
<gene>
    <name evidence="5" type="ORF">H9L17_14245</name>
</gene>
<feature type="compositionally biased region" description="Gly residues" evidence="1">
    <location>
        <begin position="4212"/>
        <end position="4221"/>
    </location>
</feature>
<feature type="domain" description="Dystroglycan-type cadherin-like" evidence="4">
    <location>
        <begin position="3378"/>
        <end position="3510"/>
    </location>
</feature>
<dbReference type="InterPro" id="IPR006530">
    <property type="entry name" value="YD"/>
</dbReference>
<accession>A0A7G9QSI5</accession>
<protein>
    <submittedName>
        <fullName evidence="5">Putative Ig domain-containing protein</fullName>
    </submittedName>
</protein>
<feature type="domain" description="Dystroglycan-type cadherin-like" evidence="4">
    <location>
        <begin position="3966"/>
        <end position="4061"/>
    </location>
</feature>
<proteinExistence type="predicted"/>
<feature type="domain" description="Dystroglycan-type cadherin-like" evidence="4">
    <location>
        <begin position="3832"/>
        <end position="3964"/>
    </location>
</feature>
<dbReference type="PANTHER" id="PTHR32305:SF15">
    <property type="entry name" value="PROTEIN RHSA-RELATED"/>
    <property type="match status" value="1"/>
</dbReference>
<dbReference type="Pfam" id="PF05593">
    <property type="entry name" value="RHS_repeat"/>
    <property type="match status" value="12"/>
</dbReference>
<dbReference type="SMART" id="SM00257">
    <property type="entry name" value="LysM"/>
    <property type="match status" value="1"/>
</dbReference>
<keyword evidence="2" id="KW-0812">Transmembrane</keyword>
<feature type="domain" description="Dystroglycan-type cadherin-like" evidence="4">
    <location>
        <begin position="3191"/>
        <end position="3282"/>
    </location>
</feature>
<dbReference type="GO" id="GO:0016020">
    <property type="term" value="C:membrane"/>
    <property type="evidence" value="ECO:0007669"/>
    <property type="project" value="InterPro"/>
</dbReference>
<reference evidence="5 6" key="1">
    <citation type="submission" date="2020-08" db="EMBL/GenBank/DDBJ databases">
        <title>Genome sequence of Thermomonas brevis KACC 16975T.</title>
        <authorList>
            <person name="Hyun D.-W."/>
            <person name="Bae J.-W."/>
        </authorList>
    </citation>
    <scope>NUCLEOTIDE SEQUENCE [LARGE SCALE GENOMIC DNA]</scope>
    <source>
        <strain evidence="5 6">KACC 16975</strain>
    </source>
</reference>
<feature type="domain" description="Dystroglycan-type cadherin-like" evidence="4">
    <location>
        <begin position="3006"/>
        <end position="3097"/>
    </location>
</feature>
<keyword evidence="2" id="KW-1133">Transmembrane helix</keyword>
<evidence type="ECO:0000256" key="2">
    <source>
        <dbReference type="SAM" id="Phobius"/>
    </source>
</evidence>
<dbReference type="Gene3D" id="2.180.10.10">
    <property type="entry name" value="RHS repeat-associated core"/>
    <property type="match status" value="7"/>
</dbReference>
<evidence type="ECO:0000259" key="3">
    <source>
        <dbReference type="SMART" id="SM00257"/>
    </source>
</evidence>
<dbReference type="InterPro" id="IPR013783">
    <property type="entry name" value="Ig-like_fold"/>
</dbReference>
<dbReference type="RefSeq" id="WP_187570075.1">
    <property type="nucleotide sequence ID" value="NZ_CP060711.1"/>
</dbReference>
<dbReference type="PANTHER" id="PTHR32305">
    <property type="match status" value="1"/>
</dbReference>
<dbReference type="Pfam" id="PF01476">
    <property type="entry name" value="LysM"/>
    <property type="match status" value="1"/>
</dbReference>